<dbReference type="Pfam" id="PF00582">
    <property type="entry name" value="Usp"/>
    <property type="match status" value="1"/>
</dbReference>
<dbReference type="EMBL" id="AATP01000011">
    <property type="protein sequence ID" value="EAU39926.1"/>
    <property type="molecule type" value="Genomic_DNA"/>
</dbReference>
<dbReference type="AlphaFoldDB" id="Q0FY16"/>
<comment type="caution">
    <text evidence="2">The sequence shown here is derived from an EMBL/GenBank/DDBJ whole genome shotgun (WGS) entry which is preliminary data.</text>
</comment>
<dbReference type="HOGENOM" id="CLU_049301_12_2_5"/>
<proteinExistence type="predicted"/>
<evidence type="ECO:0000259" key="1">
    <source>
        <dbReference type="Pfam" id="PF00582"/>
    </source>
</evidence>
<keyword evidence="3" id="KW-1185">Reference proteome</keyword>
<protein>
    <recommendedName>
        <fullName evidence="1">UspA domain-containing protein</fullName>
    </recommendedName>
</protein>
<evidence type="ECO:0000313" key="2">
    <source>
        <dbReference type="EMBL" id="EAU39926.1"/>
    </source>
</evidence>
<dbReference type="Gene3D" id="3.40.50.620">
    <property type="entry name" value="HUPs"/>
    <property type="match status" value="1"/>
</dbReference>
<evidence type="ECO:0000313" key="3">
    <source>
        <dbReference type="Proteomes" id="UP000004310"/>
    </source>
</evidence>
<gene>
    <name evidence="2" type="ORF">FP2506_17659</name>
</gene>
<name>Q0FY16_9HYPH</name>
<reference evidence="2 3" key="1">
    <citation type="journal article" date="2010" name="J. Bacteriol.">
        <title>Genome sequence of Fulvimarina pelagi HTCC2506T, a Mn(II)-oxidizing alphaproteobacterium possessing an aerobic anoxygenic photosynthetic gene cluster and Xanthorhodopsin.</title>
        <authorList>
            <person name="Kang I."/>
            <person name="Oh H.M."/>
            <person name="Lim S.I."/>
            <person name="Ferriera S."/>
            <person name="Giovannoni S.J."/>
            <person name="Cho J.C."/>
        </authorList>
    </citation>
    <scope>NUCLEOTIDE SEQUENCE [LARGE SCALE GENOMIC DNA]</scope>
    <source>
        <strain evidence="2 3">HTCC2506</strain>
    </source>
</reference>
<dbReference type="InterPro" id="IPR006016">
    <property type="entry name" value="UspA"/>
</dbReference>
<dbReference type="Proteomes" id="UP000004310">
    <property type="component" value="Unassembled WGS sequence"/>
</dbReference>
<organism evidence="2 3">
    <name type="scientific">Fulvimarina pelagi HTCC2506</name>
    <dbReference type="NCBI Taxonomy" id="314231"/>
    <lineage>
        <taxon>Bacteria</taxon>
        <taxon>Pseudomonadati</taxon>
        <taxon>Pseudomonadota</taxon>
        <taxon>Alphaproteobacteria</taxon>
        <taxon>Hyphomicrobiales</taxon>
        <taxon>Aurantimonadaceae</taxon>
        <taxon>Fulvimarina</taxon>
    </lineage>
</organism>
<dbReference type="InterPro" id="IPR014729">
    <property type="entry name" value="Rossmann-like_a/b/a_fold"/>
</dbReference>
<dbReference type="CDD" id="cd00293">
    <property type="entry name" value="USP-like"/>
    <property type="match status" value="1"/>
</dbReference>
<accession>Q0FY16</accession>
<sequence length="137" mass="14601">MFKRIFFPVDLEHKDSLVKALEVAGKLARDCDASVIYAGVTTVTASSVASNPKEFSSQLAAFAREQASQYNVPTESHVITSPDPTANLTSELLEAVDATNADVVVTMSHIPGFLDHFISSNSGTIAAKADVSVFVVR</sequence>
<dbReference type="STRING" id="217511.GCA_001463845_01824"/>
<dbReference type="eggNOG" id="COG0589">
    <property type="taxonomic scope" value="Bacteria"/>
</dbReference>
<dbReference type="RefSeq" id="WP_007068646.1">
    <property type="nucleotide sequence ID" value="NZ_DS022272.1"/>
</dbReference>
<feature type="domain" description="UspA" evidence="1">
    <location>
        <begin position="1"/>
        <end position="137"/>
    </location>
</feature>
<dbReference type="SUPFAM" id="SSF52402">
    <property type="entry name" value="Adenine nucleotide alpha hydrolases-like"/>
    <property type="match status" value="1"/>
</dbReference>